<feature type="compositionally biased region" description="Basic and acidic residues" evidence="1">
    <location>
        <begin position="356"/>
        <end position="366"/>
    </location>
</feature>
<gene>
    <name evidence="2" type="ORF">BT67DRAFT_262960</name>
</gene>
<comment type="caution">
    <text evidence="2">The sequence shown here is derived from an EMBL/GenBank/DDBJ whole genome shotgun (WGS) entry which is preliminary data.</text>
</comment>
<feature type="region of interest" description="Disordered" evidence="1">
    <location>
        <begin position="260"/>
        <end position="296"/>
    </location>
</feature>
<dbReference type="AlphaFoldDB" id="A0AAN6UNA8"/>
<name>A0AAN6UNA8_9PEZI</name>
<evidence type="ECO:0000256" key="1">
    <source>
        <dbReference type="SAM" id="MobiDB-lite"/>
    </source>
</evidence>
<feature type="region of interest" description="Disordered" evidence="1">
    <location>
        <begin position="309"/>
        <end position="366"/>
    </location>
</feature>
<proteinExistence type="predicted"/>
<evidence type="ECO:0000313" key="2">
    <source>
        <dbReference type="EMBL" id="KAK4135865.1"/>
    </source>
</evidence>
<feature type="compositionally biased region" description="Low complexity" evidence="1">
    <location>
        <begin position="329"/>
        <end position="343"/>
    </location>
</feature>
<dbReference type="Proteomes" id="UP001304895">
    <property type="component" value="Unassembled WGS sequence"/>
</dbReference>
<evidence type="ECO:0000313" key="3">
    <source>
        <dbReference type="Proteomes" id="UP001304895"/>
    </source>
</evidence>
<keyword evidence="3" id="KW-1185">Reference proteome</keyword>
<feature type="compositionally biased region" description="Low complexity" evidence="1">
    <location>
        <begin position="268"/>
        <end position="286"/>
    </location>
</feature>
<accession>A0AAN6UNA8</accession>
<reference evidence="2" key="1">
    <citation type="journal article" date="2023" name="Mol. Phylogenet. Evol.">
        <title>Genome-scale phylogeny and comparative genomics of the fungal order Sordariales.</title>
        <authorList>
            <person name="Hensen N."/>
            <person name="Bonometti L."/>
            <person name="Westerberg I."/>
            <person name="Brannstrom I.O."/>
            <person name="Guillou S."/>
            <person name="Cros-Aarteil S."/>
            <person name="Calhoun S."/>
            <person name="Haridas S."/>
            <person name="Kuo A."/>
            <person name="Mondo S."/>
            <person name="Pangilinan J."/>
            <person name="Riley R."/>
            <person name="LaButti K."/>
            <person name="Andreopoulos B."/>
            <person name="Lipzen A."/>
            <person name="Chen C."/>
            <person name="Yan M."/>
            <person name="Daum C."/>
            <person name="Ng V."/>
            <person name="Clum A."/>
            <person name="Steindorff A."/>
            <person name="Ohm R.A."/>
            <person name="Martin F."/>
            <person name="Silar P."/>
            <person name="Natvig D.O."/>
            <person name="Lalanne C."/>
            <person name="Gautier V."/>
            <person name="Ament-Velasquez S.L."/>
            <person name="Kruys A."/>
            <person name="Hutchinson M.I."/>
            <person name="Powell A.J."/>
            <person name="Barry K."/>
            <person name="Miller A.N."/>
            <person name="Grigoriev I.V."/>
            <person name="Debuchy R."/>
            <person name="Gladieux P."/>
            <person name="Hiltunen Thoren M."/>
            <person name="Johannesson H."/>
        </authorList>
    </citation>
    <scope>NUCLEOTIDE SEQUENCE</scope>
    <source>
        <strain evidence="2">CBS 123565</strain>
    </source>
</reference>
<sequence>MAHLIQDFGGRDMVSLHDRTTAFLVALGRFYPNGSWNPQSIFGIVVAEEQNVFARIFEAGHRQPYSVSLYYLKWAVDFQLWRQYIEPVSGHPFRPINDMPARALAPGGRYCQRFEFYCAQRRAMEAQRAGGPANIARNPAVAGHVNMAPPGAVAGHVNMAPPGVIAGGQANIPRNPAVAGHANIAHNPAAAGHANAAPPGVTTRRPINVYHNQAVVGQFQVGPADAVAAGGQATNADSPAAAAAGTSVYVIVAGEGSVRPVRSQSNNASGPAAAANVPATPPAAVAGEGGPRVAGAAEPLDPAAAAQADNNLRLSPRAGPAGVGGGGDAPAVSGSSAGLRGAAGTVGNDGEDDQDQDRAVKRQRQD</sequence>
<dbReference type="EMBL" id="MU853405">
    <property type="protein sequence ID" value="KAK4135865.1"/>
    <property type="molecule type" value="Genomic_DNA"/>
</dbReference>
<reference evidence="2" key="2">
    <citation type="submission" date="2023-05" db="EMBL/GenBank/DDBJ databases">
        <authorList>
            <consortium name="Lawrence Berkeley National Laboratory"/>
            <person name="Steindorff A."/>
            <person name="Hensen N."/>
            <person name="Bonometti L."/>
            <person name="Westerberg I."/>
            <person name="Brannstrom I.O."/>
            <person name="Guillou S."/>
            <person name="Cros-Aarteil S."/>
            <person name="Calhoun S."/>
            <person name="Haridas S."/>
            <person name="Kuo A."/>
            <person name="Mondo S."/>
            <person name="Pangilinan J."/>
            <person name="Riley R."/>
            <person name="Labutti K."/>
            <person name="Andreopoulos B."/>
            <person name="Lipzen A."/>
            <person name="Chen C."/>
            <person name="Yanf M."/>
            <person name="Daum C."/>
            <person name="Ng V."/>
            <person name="Clum A."/>
            <person name="Ohm R."/>
            <person name="Martin F."/>
            <person name="Silar P."/>
            <person name="Natvig D."/>
            <person name="Lalanne C."/>
            <person name="Gautier V."/>
            <person name="Ament-Velasquez S.L."/>
            <person name="Kruys A."/>
            <person name="Hutchinson M.I."/>
            <person name="Powell A.J."/>
            <person name="Barry K."/>
            <person name="Miller A.N."/>
            <person name="Grigoriev I.V."/>
            <person name="Debuchy R."/>
            <person name="Gladieux P."/>
            <person name="Thoren M.H."/>
            <person name="Johannesson H."/>
        </authorList>
    </citation>
    <scope>NUCLEOTIDE SEQUENCE</scope>
    <source>
        <strain evidence="2">CBS 123565</strain>
    </source>
</reference>
<organism evidence="2 3">
    <name type="scientific">Trichocladium antarcticum</name>
    <dbReference type="NCBI Taxonomy" id="1450529"/>
    <lineage>
        <taxon>Eukaryota</taxon>
        <taxon>Fungi</taxon>
        <taxon>Dikarya</taxon>
        <taxon>Ascomycota</taxon>
        <taxon>Pezizomycotina</taxon>
        <taxon>Sordariomycetes</taxon>
        <taxon>Sordariomycetidae</taxon>
        <taxon>Sordariales</taxon>
        <taxon>Chaetomiaceae</taxon>
        <taxon>Trichocladium</taxon>
    </lineage>
</organism>
<protein>
    <submittedName>
        <fullName evidence="2">Uncharacterized protein</fullName>
    </submittedName>
</protein>